<feature type="signal peptide" evidence="4">
    <location>
        <begin position="1"/>
        <end position="19"/>
    </location>
</feature>
<evidence type="ECO:0000256" key="2">
    <source>
        <dbReference type="ARBA" id="ARBA00022803"/>
    </source>
</evidence>
<organism evidence="5 6">
    <name type="scientific">Polymorphobacter multimanifer</name>
    <dbReference type="NCBI Taxonomy" id="1070431"/>
    <lineage>
        <taxon>Bacteria</taxon>
        <taxon>Pseudomonadati</taxon>
        <taxon>Pseudomonadota</taxon>
        <taxon>Alphaproteobacteria</taxon>
        <taxon>Sphingomonadales</taxon>
        <taxon>Sphingosinicellaceae</taxon>
        <taxon>Polymorphobacter</taxon>
    </lineage>
</organism>
<evidence type="ECO:0000313" key="6">
    <source>
        <dbReference type="Proteomes" id="UP000538147"/>
    </source>
</evidence>
<protein>
    <submittedName>
        <fullName evidence="5">Tetratricopeptide (TPR) repeat protein</fullName>
    </submittedName>
</protein>
<dbReference type="SMART" id="SM00028">
    <property type="entry name" value="TPR"/>
    <property type="match status" value="3"/>
</dbReference>
<evidence type="ECO:0000256" key="3">
    <source>
        <dbReference type="PROSITE-ProRule" id="PRU00339"/>
    </source>
</evidence>
<dbReference type="InterPro" id="IPR019734">
    <property type="entry name" value="TPR_rpt"/>
</dbReference>
<dbReference type="InterPro" id="IPR050498">
    <property type="entry name" value="Ycf3"/>
</dbReference>
<keyword evidence="1" id="KW-0677">Repeat</keyword>
<name>A0A841L8U3_9SPHN</name>
<dbReference type="Pfam" id="PF13432">
    <property type="entry name" value="TPR_16"/>
    <property type="match status" value="1"/>
</dbReference>
<comment type="caution">
    <text evidence="5">The sequence shown here is derived from an EMBL/GenBank/DDBJ whole genome shotgun (WGS) entry which is preliminary data.</text>
</comment>
<dbReference type="AlphaFoldDB" id="A0A841L8U3"/>
<evidence type="ECO:0000256" key="1">
    <source>
        <dbReference type="ARBA" id="ARBA00022737"/>
    </source>
</evidence>
<sequence>MKTVLFGLALILIAAPAAASTLIGTSRARGCFDAAAARNTGRDGLRLCDLALQEEALPTRDRVATYVNRGILHMHARRTEAAIADYDAALGLDPASAEAWVNKGIAFLRAGRDGEAADAITKGLELGPANPAVAYYSRAFAFEGIGRVRDAYEDFGRAAALAPDWASPGEQLSRFKTVRVKSAGV</sequence>
<dbReference type="Gene3D" id="1.25.40.10">
    <property type="entry name" value="Tetratricopeptide repeat domain"/>
    <property type="match status" value="1"/>
</dbReference>
<evidence type="ECO:0000313" key="5">
    <source>
        <dbReference type="EMBL" id="MBB6228011.1"/>
    </source>
</evidence>
<dbReference type="PANTHER" id="PTHR44858">
    <property type="entry name" value="TETRATRICOPEPTIDE REPEAT PROTEIN 6"/>
    <property type="match status" value="1"/>
</dbReference>
<dbReference type="EMBL" id="JACIIV010000014">
    <property type="protein sequence ID" value="MBB6228011.1"/>
    <property type="molecule type" value="Genomic_DNA"/>
</dbReference>
<dbReference type="PROSITE" id="PS50005">
    <property type="entry name" value="TPR"/>
    <property type="match status" value="2"/>
</dbReference>
<feature type="repeat" description="TPR" evidence="3">
    <location>
        <begin position="63"/>
        <end position="96"/>
    </location>
</feature>
<dbReference type="SUPFAM" id="SSF48452">
    <property type="entry name" value="TPR-like"/>
    <property type="match status" value="1"/>
</dbReference>
<dbReference type="InterPro" id="IPR011990">
    <property type="entry name" value="TPR-like_helical_dom_sf"/>
</dbReference>
<dbReference type="Proteomes" id="UP000538147">
    <property type="component" value="Unassembled WGS sequence"/>
</dbReference>
<keyword evidence="2 3" id="KW-0802">TPR repeat</keyword>
<dbReference type="PANTHER" id="PTHR44858:SF1">
    <property type="entry name" value="UDP-N-ACETYLGLUCOSAMINE--PEPTIDE N-ACETYLGLUCOSAMINYLTRANSFERASE SPINDLY-RELATED"/>
    <property type="match status" value="1"/>
</dbReference>
<reference evidence="5 6" key="1">
    <citation type="submission" date="2020-08" db="EMBL/GenBank/DDBJ databases">
        <title>Genomic Encyclopedia of Type Strains, Phase IV (KMG-IV): sequencing the most valuable type-strain genomes for metagenomic binning, comparative biology and taxonomic classification.</title>
        <authorList>
            <person name="Goeker M."/>
        </authorList>
    </citation>
    <scope>NUCLEOTIDE SEQUENCE [LARGE SCALE GENOMIC DNA]</scope>
    <source>
        <strain evidence="5 6">DSM 102189</strain>
    </source>
</reference>
<accession>A0A841L8U3</accession>
<feature type="chain" id="PRO_5032649064" evidence="4">
    <location>
        <begin position="20"/>
        <end position="185"/>
    </location>
</feature>
<keyword evidence="4" id="KW-0732">Signal</keyword>
<feature type="repeat" description="TPR" evidence="3">
    <location>
        <begin position="97"/>
        <end position="130"/>
    </location>
</feature>
<proteinExistence type="predicted"/>
<evidence type="ECO:0000256" key="4">
    <source>
        <dbReference type="SAM" id="SignalP"/>
    </source>
</evidence>
<keyword evidence="6" id="KW-1185">Reference proteome</keyword>
<dbReference type="RefSeq" id="WP_184199573.1">
    <property type="nucleotide sequence ID" value="NZ_BMOX01000088.1"/>
</dbReference>
<gene>
    <name evidence="5" type="ORF">FHS79_002193</name>
</gene>